<dbReference type="InterPro" id="IPR001356">
    <property type="entry name" value="HD"/>
</dbReference>
<name>A0A9D4UP74_ADICA</name>
<reference evidence="13" key="1">
    <citation type="submission" date="2021-01" db="EMBL/GenBank/DDBJ databases">
        <title>Adiantum capillus-veneris genome.</title>
        <authorList>
            <person name="Fang Y."/>
            <person name="Liao Q."/>
        </authorList>
    </citation>
    <scope>NUCLEOTIDE SEQUENCE</scope>
    <source>
        <strain evidence="13">H3</strain>
        <tissue evidence="13">Leaf</tissue>
    </source>
</reference>
<keyword evidence="5" id="KW-0804">Transcription</keyword>
<dbReference type="PROSITE" id="PS50071">
    <property type="entry name" value="HOMEOBOX_2"/>
    <property type="match status" value="1"/>
</dbReference>
<dbReference type="PROSITE" id="PS00027">
    <property type="entry name" value="HOMEOBOX_1"/>
    <property type="match status" value="1"/>
</dbReference>
<dbReference type="Gene3D" id="1.10.10.60">
    <property type="entry name" value="Homeodomain-like"/>
    <property type="match status" value="1"/>
</dbReference>
<evidence type="ECO:0000256" key="8">
    <source>
        <dbReference type="PROSITE-ProRule" id="PRU00108"/>
    </source>
</evidence>
<dbReference type="SUPFAM" id="SSF46689">
    <property type="entry name" value="Homeodomain-like"/>
    <property type="match status" value="1"/>
</dbReference>
<dbReference type="InterPro" id="IPR009057">
    <property type="entry name" value="Homeodomain-like_sf"/>
</dbReference>
<feature type="coiled-coil region" evidence="10">
    <location>
        <begin position="125"/>
        <end position="180"/>
    </location>
</feature>
<dbReference type="PANTHER" id="PTHR24326">
    <property type="entry name" value="HOMEOBOX-LEUCINE ZIPPER PROTEIN"/>
    <property type="match status" value="1"/>
</dbReference>
<dbReference type="Pfam" id="PF00046">
    <property type="entry name" value="Homeodomain"/>
    <property type="match status" value="1"/>
</dbReference>
<comment type="similarity">
    <text evidence="7">Belongs to the HD-ZIP homeobox family. Class I subfamily.</text>
</comment>
<accession>A0A9D4UP74</accession>
<dbReference type="InterPro" id="IPR017970">
    <property type="entry name" value="Homeobox_CS"/>
</dbReference>
<dbReference type="InterPro" id="IPR003106">
    <property type="entry name" value="Leu_zip_homeo"/>
</dbReference>
<evidence type="ECO:0000256" key="6">
    <source>
        <dbReference type="ARBA" id="ARBA00023242"/>
    </source>
</evidence>
<keyword evidence="3 8" id="KW-0238">DNA-binding</keyword>
<dbReference type="PANTHER" id="PTHR24326:SF606">
    <property type="entry name" value="HOMEOBOX-LEUCINE ZIPPER PROTEIN ATHB-54"/>
    <property type="match status" value="1"/>
</dbReference>
<gene>
    <name evidence="13" type="ORF">GOP47_0013303</name>
</gene>
<feature type="compositionally biased region" description="Polar residues" evidence="11">
    <location>
        <begin position="213"/>
        <end position="234"/>
    </location>
</feature>
<dbReference type="SMART" id="SM00389">
    <property type="entry name" value="HOX"/>
    <property type="match status" value="1"/>
</dbReference>
<dbReference type="FunFam" id="1.10.10.60:FF:000144">
    <property type="entry name" value="homeobox-leucine zipper protein ATHB-6-like"/>
    <property type="match status" value="1"/>
</dbReference>
<evidence type="ECO:0000256" key="5">
    <source>
        <dbReference type="ARBA" id="ARBA00023163"/>
    </source>
</evidence>
<dbReference type="GO" id="GO:0000976">
    <property type="term" value="F:transcription cis-regulatory region binding"/>
    <property type="evidence" value="ECO:0007669"/>
    <property type="project" value="UniProtKB-ARBA"/>
</dbReference>
<dbReference type="EMBL" id="JABFUD020000013">
    <property type="protein sequence ID" value="KAI5071052.1"/>
    <property type="molecule type" value="Genomic_DNA"/>
</dbReference>
<evidence type="ECO:0000259" key="12">
    <source>
        <dbReference type="PROSITE" id="PS50071"/>
    </source>
</evidence>
<dbReference type="GO" id="GO:0045893">
    <property type="term" value="P:positive regulation of DNA-templated transcription"/>
    <property type="evidence" value="ECO:0007669"/>
    <property type="project" value="TreeGrafter"/>
</dbReference>
<feature type="DNA-binding region" description="Homeobox" evidence="8">
    <location>
        <begin position="75"/>
        <end position="134"/>
    </location>
</feature>
<comment type="subcellular location">
    <subcellularLocation>
        <location evidence="1 8 9">Nucleus</location>
    </subcellularLocation>
</comment>
<proteinExistence type="inferred from homology"/>
<protein>
    <recommendedName>
        <fullName evidence="12">Homeobox domain-containing protein</fullName>
    </recommendedName>
</protein>
<dbReference type="PRINTS" id="PR00031">
    <property type="entry name" value="HTHREPRESSR"/>
</dbReference>
<evidence type="ECO:0000256" key="9">
    <source>
        <dbReference type="RuleBase" id="RU000682"/>
    </source>
</evidence>
<evidence type="ECO:0000256" key="3">
    <source>
        <dbReference type="ARBA" id="ARBA00023125"/>
    </source>
</evidence>
<evidence type="ECO:0000313" key="14">
    <source>
        <dbReference type="Proteomes" id="UP000886520"/>
    </source>
</evidence>
<feature type="domain" description="Homeobox" evidence="12">
    <location>
        <begin position="73"/>
        <end position="133"/>
    </location>
</feature>
<keyword evidence="6 8" id="KW-0539">Nucleus</keyword>
<organism evidence="13 14">
    <name type="scientific">Adiantum capillus-veneris</name>
    <name type="common">Maidenhair fern</name>
    <dbReference type="NCBI Taxonomy" id="13818"/>
    <lineage>
        <taxon>Eukaryota</taxon>
        <taxon>Viridiplantae</taxon>
        <taxon>Streptophyta</taxon>
        <taxon>Embryophyta</taxon>
        <taxon>Tracheophyta</taxon>
        <taxon>Polypodiopsida</taxon>
        <taxon>Polypodiidae</taxon>
        <taxon>Polypodiales</taxon>
        <taxon>Pteridineae</taxon>
        <taxon>Pteridaceae</taxon>
        <taxon>Vittarioideae</taxon>
        <taxon>Adiantum</taxon>
    </lineage>
</organism>
<dbReference type="InterPro" id="IPR000047">
    <property type="entry name" value="HTH_motif"/>
</dbReference>
<evidence type="ECO:0000256" key="2">
    <source>
        <dbReference type="ARBA" id="ARBA00023015"/>
    </source>
</evidence>
<dbReference type="GO" id="GO:0005634">
    <property type="term" value="C:nucleus"/>
    <property type="evidence" value="ECO:0007669"/>
    <property type="project" value="UniProtKB-SubCell"/>
</dbReference>
<dbReference type="Proteomes" id="UP000886520">
    <property type="component" value="Chromosome 13"/>
</dbReference>
<evidence type="ECO:0000256" key="7">
    <source>
        <dbReference type="ARBA" id="ARBA00025748"/>
    </source>
</evidence>
<evidence type="ECO:0000256" key="11">
    <source>
        <dbReference type="SAM" id="MobiDB-lite"/>
    </source>
</evidence>
<keyword evidence="2" id="KW-0805">Transcription regulation</keyword>
<sequence>MAWRVVRGFGPQQMKLCKDEQSDQLVVGLIAPAGLPSASQDLRPLARKRCHQIMVSQRCDLAEDDDLCDELMNNANEKKRRLTVDQVQYLETSFNMDLKLEPERKALIAKQLGLRPRQVAIWFQNRRARWKNKQLEQDYEALKASYDAIVQENESMSKKNQAVDEENKRLQVEVARLTSLLGNSKAPSTGDARGVSPDMDSDSDSESALQEGEQLSSKSELASPTKSDAQSEMLDSSAGLGHPASQEAIAAIVDQPTGEISSFVTCAAVKLEADYRLLSPSEEVFINIPQFVNGLQRPYSELVHKVPILLGCAQNRCIFVDIYPGKICMNGHLEQALKFVLDGQLANVVICPQIEYQCSVRIDSRRNPVG</sequence>
<dbReference type="CDD" id="cd00086">
    <property type="entry name" value="homeodomain"/>
    <property type="match status" value="1"/>
</dbReference>
<evidence type="ECO:0000256" key="10">
    <source>
        <dbReference type="SAM" id="Coils"/>
    </source>
</evidence>
<evidence type="ECO:0000313" key="13">
    <source>
        <dbReference type="EMBL" id="KAI5071052.1"/>
    </source>
</evidence>
<keyword evidence="4 8" id="KW-0371">Homeobox</keyword>
<evidence type="ECO:0000256" key="4">
    <source>
        <dbReference type="ARBA" id="ARBA00023155"/>
    </source>
</evidence>
<comment type="caution">
    <text evidence="13">The sequence shown here is derived from an EMBL/GenBank/DDBJ whole genome shotgun (WGS) entry which is preliminary data.</text>
</comment>
<evidence type="ECO:0000256" key="1">
    <source>
        <dbReference type="ARBA" id="ARBA00004123"/>
    </source>
</evidence>
<dbReference type="OrthoDB" id="6159439at2759"/>
<feature type="region of interest" description="Disordered" evidence="11">
    <location>
        <begin position="181"/>
        <end position="240"/>
    </location>
</feature>
<dbReference type="AlphaFoldDB" id="A0A9D4UP74"/>
<dbReference type="Pfam" id="PF02183">
    <property type="entry name" value="HALZ"/>
    <property type="match status" value="1"/>
</dbReference>
<keyword evidence="10" id="KW-0175">Coiled coil</keyword>
<keyword evidence="14" id="KW-1185">Reference proteome</keyword>
<dbReference type="GO" id="GO:0000981">
    <property type="term" value="F:DNA-binding transcription factor activity, RNA polymerase II-specific"/>
    <property type="evidence" value="ECO:0007669"/>
    <property type="project" value="InterPro"/>
</dbReference>
<dbReference type="InterPro" id="IPR045224">
    <property type="entry name" value="HDZip_class_I_plant"/>
</dbReference>